<feature type="compositionally biased region" description="Low complexity" evidence="1">
    <location>
        <begin position="237"/>
        <end position="255"/>
    </location>
</feature>
<protein>
    <submittedName>
        <fullName evidence="2">Uncharacterized protein</fullName>
    </submittedName>
</protein>
<feature type="compositionally biased region" description="Acidic residues" evidence="1">
    <location>
        <begin position="33"/>
        <end position="47"/>
    </location>
</feature>
<accession>A0A7I8W615</accession>
<dbReference type="Proteomes" id="UP000549394">
    <property type="component" value="Unassembled WGS sequence"/>
</dbReference>
<feature type="compositionally biased region" description="Polar residues" evidence="1">
    <location>
        <begin position="256"/>
        <end position="266"/>
    </location>
</feature>
<gene>
    <name evidence="2" type="ORF">DGYR_LOCUS11589</name>
</gene>
<feature type="compositionally biased region" description="Basic and acidic residues" evidence="1">
    <location>
        <begin position="314"/>
        <end position="323"/>
    </location>
</feature>
<organism evidence="2 3">
    <name type="scientific">Dimorphilus gyrociliatus</name>
    <dbReference type="NCBI Taxonomy" id="2664684"/>
    <lineage>
        <taxon>Eukaryota</taxon>
        <taxon>Metazoa</taxon>
        <taxon>Spiralia</taxon>
        <taxon>Lophotrochozoa</taxon>
        <taxon>Annelida</taxon>
        <taxon>Polychaeta</taxon>
        <taxon>Polychaeta incertae sedis</taxon>
        <taxon>Dinophilidae</taxon>
        <taxon>Dimorphilus</taxon>
    </lineage>
</organism>
<reference evidence="2 3" key="1">
    <citation type="submission" date="2020-08" db="EMBL/GenBank/DDBJ databases">
        <authorList>
            <person name="Hejnol A."/>
        </authorList>
    </citation>
    <scope>NUCLEOTIDE SEQUENCE [LARGE SCALE GENOMIC DNA]</scope>
</reference>
<evidence type="ECO:0000313" key="3">
    <source>
        <dbReference type="Proteomes" id="UP000549394"/>
    </source>
</evidence>
<feature type="compositionally biased region" description="Polar residues" evidence="1">
    <location>
        <begin position="290"/>
        <end position="307"/>
    </location>
</feature>
<feature type="region of interest" description="Disordered" evidence="1">
    <location>
        <begin position="8"/>
        <end position="94"/>
    </location>
</feature>
<comment type="caution">
    <text evidence="2">The sequence shown here is derived from an EMBL/GenBank/DDBJ whole genome shotgun (WGS) entry which is preliminary data.</text>
</comment>
<dbReference type="EMBL" id="CAJFCJ010000020">
    <property type="protein sequence ID" value="CAD5123968.1"/>
    <property type="molecule type" value="Genomic_DNA"/>
</dbReference>
<dbReference type="AlphaFoldDB" id="A0A7I8W615"/>
<feature type="region of interest" description="Disordered" evidence="1">
    <location>
        <begin position="237"/>
        <end position="269"/>
    </location>
</feature>
<sequence length="607" mass="68552">MAAVELWKKFGRNGIDRGNPSPPSAKKIRKNSEEDESSSELVIDEETPSSSNDSSPYIPAPNPNIPLSLPPLSPVQSQYKPPIPSRNNGVQKQSTEYRKCDRGLSYLFPSLADTSLSLLEKVKIIVERHKNNYFLDWTEDQLVSVDRLVRPKMPVTKQLYKEYCHRNAMKYDSNLQFAMESKGAWAEAFRSKLSRPPTAGGFHSFCEVKAEAGRLWKEYSGKYRMHNIVKVQMDLNNENANNNNNNSNNNNLNTNAGVTNSTNSTKGIEHSQIKTALKNSLKQRHLLTNGEETSSRRNSFPISSPPRNSLKRHSYTEGDKLNGKELSPLLKTNIPHDNLASLPLEEQDEPVNLTTSQPKSIGAAMLEQALNGNAKLIKDATEQIPQSSEILFQALSPNTPVAGQMDIWLKRHRHRYYLNYTEEELENVDESLRPVCVVTLEKFRRLIPNSMLDVFEKIDLVMCSNHAECELFKKRLSYTPELGGFSTFEEAVASGIQVWNVACAPQVPGLVTSLNQRQHTDNDVQDVTTMPVSSVLNTLWSTRDTLMKITEDDPSKSWHQKMQPYKLTLEQALGKNYHLPQTSYQCIVDLLLAVVNQQLLSAKLQKK</sequence>
<proteinExistence type="predicted"/>
<feature type="compositionally biased region" description="Pro residues" evidence="1">
    <location>
        <begin position="58"/>
        <end position="73"/>
    </location>
</feature>
<dbReference type="OrthoDB" id="6104631at2759"/>
<evidence type="ECO:0000256" key="1">
    <source>
        <dbReference type="SAM" id="MobiDB-lite"/>
    </source>
</evidence>
<name>A0A7I8W615_9ANNE</name>
<keyword evidence="3" id="KW-1185">Reference proteome</keyword>
<feature type="compositionally biased region" description="Polar residues" evidence="1">
    <location>
        <begin position="75"/>
        <end position="94"/>
    </location>
</feature>
<feature type="region of interest" description="Disordered" evidence="1">
    <location>
        <begin position="288"/>
        <end position="323"/>
    </location>
</feature>
<evidence type="ECO:0000313" key="2">
    <source>
        <dbReference type="EMBL" id="CAD5123968.1"/>
    </source>
</evidence>